<dbReference type="Pfam" id="PF00034">
    <property type="entry name" value="Cytochrom_C"/>
    <property type="match status" value="1"/>
</dbReference>
<keyword evidence="8" id="KW-0812">Transmembrane</keyword>
<keyword evidence="4" id="KW-0249">Electron transport</keyword>
<keyword evidence="5 6" id="KW-0408">Iron</keyword>
<dbReference type="InterPro" id="IPR036909">
    <property type="entry name" value="Cyt_c-like_dom_sf"/>
</dbReference>
<dbReference type="PANTHER" id="PTHR11961">
    <property type="entry name" value="CYTOCHROME C"/>
    <property type="match status" value="1"/>
</dbReference>
<dbReference type="InterPro" id="IPR009056">
    <property type="entry name" value="Cyt_c-like_dom"/>
</dbReference>
<keyword evidence="8" id="KW-0472">Membrane</keyword>
<keyword evidence="11" id="KW-1185">Reference proteome</keyword>
<evidence type="ECO:0000256" key="6">
    <source>
        <dbReference type="PROSITE-ProRule" id="PRU00433"/>
    </source>
</evidence>
<sequence length="210" mass="21027">MDNRNNTIAGWVLFAGICALGLTIGTGMLSATHAPEKPGYPIEDADAGAGGGESAVPLANLLAAADPAKGETVFAKCAACHTIDAGGANGIGPNLYGALGKAHGHVAGFAYSDALKSVPGNWTFEAMDEWLASPRKYAPGTKMSFAGLSSAEDRANLIVYMNNMGSNLPLPAPEAVQAEGEAAAEDGVVAEGTAPAEGEATEAAPAEAAK</sequence>
<evidence type="ECO:0000256" key="1">
    <source>
        <dbReference type="ARBA" id="ARBA00022448"/>
    </source>
</evidence>
<evidence type="ECO:0000256" key="3">
    <source>
        <dbReference type="ARBA" id="ARBA00022723"/>
    </source>
</evidence>
<evidence type="ECO:0000313" key="10">
    <source>
        <dbReference type="EMBL" id="MBY4635865.1"/>
    </source>
</evidence>
<keyword evidence="8" id="KW-1133">Transmembrane helix</keyword>
<name>A0ABS7MA19_9SPHN</name>
<evidence type="ECO:0000256" key="4">
    <source>
        <dbReference type="ARBA" id="ARBA00022982"/>
    </source>
</evidence>
<evidence type="ECO:0000256" key="5">
    <source>
        <dbReference type="ARBA" id="ARBA00023004"/>
    </source>
</evidence>
<evidence type="ECO:0000256" key="7">
    <source>
        <dbReference type="SAM" id="MobiDB-lite"/>
    </source>
</evidence>
<feature type="compositionally biased region" description="Low complexity" evidence="7">
    <location>
        <begin position="173"/>
        <end position="210"/>
    </location>
</feature>
<evidence type="ECO:0000256" key="8">
    <source>
        <dbReference type="SAM" id="Phobius"/>
    </source>
</evidence>
<dbReference type="EMBL" id="JAILXK010000001">
    <property type="protein sequence ID" value="MBY4635865.1"/>
    <property type="molecule type" value="Genomic_DNA"/>
</dbReference>
<feature type="transmembrane region" description="Helical" evidence="8">
    <location>
        <begin position="12"/>
        <end position="31"/>
    </location>
</feature>
<dbReference type="Proteomes" id="UP001166571">
    <property type="component" value="Unassembled WGS sequence"/>
</dbReference>
<evidence type="ECO:0000259" key="9">
    <source>
        <dbReference type="PROSITE" id="PS51007"/>
    </source>
</evidence>
<feature type="region of interest" description="Disordered" evidence="7">
    <location>
        <begin position="171"/>
        <end position="210"/>
    </location>
</feature>
<dbReference type="PRINTS" id="PR00604">
    <property type="entry name" value="CYTCHRMECIAB"/>
</dbReference>
<dbReference type="PROSITE" id="PS51007">
    <property type="entry name" value="CYTC"/>
    <property type="match status" value="1"/>
</dbReference>
<feature type="domain" description="Cytochrome c" evidence="9">
    <location>
        <begin position="65"/>
        <end position="165"/>
    </location>
</feature>
<proteinExistence type="predicted"/>
<dbReference type="InterPro" id="IPR002327">
    <property type="entry name" value="Cyt_c_1A/1B"/>
</dbReference>
<accession>A0ABS7MA19</accession>
<dbReference type="RefSeq" id="WP_222135577.1">
    <property type="nucleotide sequence ID" value="NZ_JAILXK010000001.1"/>
</dbReference>
<evidence type="ECO:0000313" key="11">
    <source>
        <dbReference type="Proteomes" id="UP001166571"/>
    </source>
</evidence>
<evidence type="ECO:0000256" key="2">
    <source>
        <dbReference type="ARBA" id="ARBA00022617"/>
    </source>
</evidence>
<organism evidence="10 11">
    <name type="scientific">Sphingopyxis jiangsuensis</name>
    <dbReference type="NCBI Taxonomy" id="2871171"/>
    <lineage>
        <taxon>Bacteria</taxon>
        <taxon>Pseudomonadati</taxon>
        <taxon>Pseudomonadota</taxon>
        <taxon>Alphaproteobacteria</taxon>
        <taxon>Sphingomonadales</taxon>
        <taxon>Sphingomonadaceae</taxon>
        <taxon>Sphingopyxis</taxon>
    </lineage>
</organism>
<dbReference type="Gene3D" id="1.10.760.10">
    <property type="entry name" value="Cytochrome c-like domain"/>
    <property type="match status" value="1"/>
</dbReference>
<gene>
    <name evidence="10" type="ORF">K5P26_01770</name>
</gene>
<comment type="caution">
    <text evidence="10">The sequence shown here is derived from an EMBL/GenBank/DDBJ whole genome shotgun (WGS) entry which is preliminary data.</text>
</comment>
<reference evidence="10" key="1">
    <citation type="submission" date="2021-08" db="EMBL/GenBank/DDBJ databases">
        <title>Sphingopyxis panaciterrulae sp. nov., isolated from the surface water of the Yellow Sea.</title>
        <authorList>
            <person name="Gao Z."/>
            <person name="Zhang D."/>
            <person name="Zhang A."/>
        </authorList>
    </citation>
    <scope>NUCLEOTIDE SEQUENCE</scope>
    <source>
        <strain evidence="10">XHP0097</strain>
    </source>
</reference>
<protein>
    <submittedName>
        <fullName evidence="10">Cytochrome c family protein</fullName>
    </submittedName>
</protein>
<keyword evidence="3 6" id="KW-0479">Metal-binding</keyword>
<keyword evidence="2 6" id="KW-0349">Heme</keyword>
<dbReference type="SUPFAM" id="SSF46626">
    <property type="entry name" value="Cytochrome c"/>
    <property type="match status" value="1"/>
</dbReference>
<keyword evidence="1" id="KW-0813">Transport</keyword>